<dbReference type="PROSITE" id="PS50011">
    <property type="entry name" value="PROTEIN_KINASE_DOM"/>
    <property type="match status" value="1"/>
</dbReference>
<proteinExistence type="inferred from homology"/>
<dbReference type="Gene3D" id="2.60.200.20">
    <property type="match status" value="1"/>
</dbReference>
<dbReference type="GO" id="GO:0005524">
    <property type="term" value="F:ATP binding"/>
    <property type="evidence" value="ECO:0007669"/>
    <property type="project" value="UniProtKB-UniRule"/>
</dbReference>
<dbReference type="InterPro" id="IPR000253">
    <property type="entry name" value="FHA_dom"/>
</dbReference>
<evidence type="ECO:0000313" key="8">
    <source>
        <dbReference type="EMBL" id="PQK13869.1"/>
    </source>
</evidence>
<evidence type="ECO:0000256" key="3">
    <source>
        <dbReference type="ARBA" id="ARBA00022840"/>
    </source>
</evidence>
<dbReference type="Pfam" id="PF00498">
    <property type="entry name" value="FHA"/>
    <property type="match status" value="1"/>
</dbReference>
<dbReference type="Gene3D" id="1.10.510.10">
    <property type="entry name" value="Transferase(Phosphotransferase) domain 1"/>
    <property type="match status" value="1"/>
</dbReference>
<feature type="domain" description="Protein kinase" evidence="7">
    <location>
        <begin position="221"/>
        <end position="485"/>
    </location>
</feature>
<dbReference type="PROSITE" id="PS00107">
    <property type="entry name" value="PROTEIN_KINASE_ATP"/>
    <property type="match status" value="1"/>
</dbReference>
<dbReference type="InterPro" id="IPR008984">
    <property type="entry name" value="SMAD_FHA_dom_sf"/>
</dbReference>
<reference evidence="8 9" key="1">
    <citation type="submission" date="2016-07" db="EMBL/GenBank/DDBJ databases">
        <title>Comparative genomics of the entomopathogenic fungus Beauveria bassiana.</title>
        <authorList>
            <person name="Valero Jimenez C.A."/>
            <person name="Zwaan B.J."/>
            <person name="Van Kan J.A."/>
            <person name="Takken W."/>
            <person name="Debets A.J."/>
            <person name="Schoustra S.E."/>
            <person name="Koenraadt C.J."/>
        </authorList>
    </citation>
    <scope>NUCLEOTIDE SEQUENCE [LARGE SCALE GENOMIC DNA]</scope>
    <source>
        <strain evidence="8 9">ARSEF 8028</strain>
    </source>
</reference>
<name>A0A2S7YCZ5_BEABA</name>
<keyword evidence="3 4" id="KW-0067">ATP-binding</keyword>
<feature type="region of interest" description="Disordered" evidence="5">
    <location>
        <begin position="41"/>
        <end position="62"/>
    </location>
</feature>
<dbReference type="AlphaFoldDB" id="A0A2S7YCZ5"/>
<evidence type="ECO:0000313" key="9">
    <source>
        <dbReference type="Proteomes" id="UP000237441"/>
    </source>
</evidence>
<dbReference type="OrthoDB" id="10252171at2759"/>
<dbReference type="SUPFAM" id="SSF49879">
    <property type="entry name" value="SMAD/FHA domain"/>
    <property type="match status" value="1"/>
</dbReference>
<comment type="caution">
    <text evidence="8">The sequence shown here is derived from an EMBL/GenBank/DDBJ whole genome shotgun (WGS) entry which is preliminary data.</text>
</comment>
<feature type="region of interest" description="Disordered" evidence="5">
    <location>
        <begin position="513"/>
        <end position="543"/>
    </location>
</feature>
<evidence type="ECO:0000256" key="1">
    <source>
        <dbReference type="ARBA" id="ARBA00005575"/>
    </source>
</evidence>
<dbReference type="InterPro" id="IPR000719">
    <property type="entry name" value="Prot_kinase_dom"/>
</dbReference>
<evidence type="ECO:0000256" key="4">
    <source>
        <dbReference type="PROSITE-ProRule" id="PRU10141"/>
    </source>
</evidence>
<feature type="compositionally biased region" description="Basic and acidic residues" evidence="5">
    <location>
        <begin position="41"/>
        <end position="52"/>
    </location>
</feature>
<feature type="region of interest" description="Disordered" evidence="5">
    <location>
        <begin position="633"/>
        <end position="673"/>
    </location>
</feature>
<evidence type="ECO:0000259" key="7">
    <source>
        <dbReference type="PROSITE" id="PS50011"/>
    </source>
</evidence>
<sequence>MESDIIAYIYPCGDHCDKAKEVIEANWRCVGPRLIEVQHSRCRRGEDRERQSTEPPQDSGASFLDYLPSLVVRFGDIPRTDKGLLFGSNPNCDVFINHPSVSNIHFSLTFDEFNCPIIKDLESLGGTQVTYNQQGHGYRRSFRWIIGGHEMIKRKRCIVVSIFGVITFQIVIQAHDIMSPAYISAVKSFKRGMTTSEALLAELGLSQPPTRDTKTPGEGAIHLREHLGEGSFGVVTRLWNVSTGENRVVKAPHPKAIRNRQVDYDAWEEEASIMKLVSHQHIVKLIESFSSPQPEIHLEYIRCGSLESHKDITYNETFTIISQCLSALAYLHERNPPIAHRDIKPANILVERRSENGIFVKLGDFGLARKGFELLTLCGTYRYLAPEIHSDKQLRARREETSGYTVAVDIWSLGVVAYELLYGLPSFTRRYKDDGAAWCEKLTDELRTNVQRRPAALGTMLANCMVVISPEDRRDAASCCEQLVTVEAVEVPFPGVAPVSYFNNEEDQATFRYAPQDDDETRSTGVVGQCGEPRGGEGTTSRAKTRAISTVNQPVSLKATTSPHFIRSEEPPPESHSSSCSRITQRCEEFERPSTSVIRRDDQLQEGHKLEYLIEKSPTDEFNPLHVGSPLASQVGGSNSQDWASQQNSARHGQLGAAVGPGTTRSSIPRGESGWHNEVIDDYDLEMARAAEVLQNIAQDFERGKY</sequence>
<dbReference type="Pfam" id="PF00069">
    <property type="entry name" value="Pkinase"/>
    <property type="match status" value="1"/>
</dbReference>
<gene>
    <name evidence="8" type="ORF">BB8028_0004g08000</name>
</gene>
<dbReference type="PROSITE" id="PS50006">
    <property type="entry name" value="FHA_DOMAIN"/>
    <property type="match status" value="1"/>
</dbReference>
<dbReference type="SUPFAM" id="SSF56112">
    <property type="entry name" value="Protein kinase-like (PK-like)"/>
    <property type="match status" value="1"/>
</dbReference>
<feature type="compositionally biased region" description="Polar residues" evidence="5">
    <location>
        <begin position="633"/>
        <end position="651"/>
    </location>
</feature>
<dbReference type="GO" id="GO:0004672">
    <property type="term" value="F:protein kinase activity"/>
    <property type="evidence" value="ECO:0007669"/>
    <property type="project" value="InterPro"/>
</dbReference>
<keyword evidence="2 4" id="KW-0547">Nucleotide-binding</keyword>
<dbReference type="SMART" id="SM00220">
    <property type="entry name" value="S_TKc"/>
    <property type="match status" value="1"/>
</dbReference>
<dbReference type="EMBL" id="JRHA01000004">
    <property type="protein sequence ID" value="PQK13869.1"/>
    <property type="molecule type" value="Genomic_DNA"/>
</dbReference>
<dbReference type="InterPro" id="IPR008271">
    <property type="entry name" value="Ser/Thr_kinase_AS"/>
</dbReference>
<comment type="similarity">
    <text evidence="1">Belongs to the protein kinase superfamily. CAMK Ser/Thr protein kinase family. CHEK2 subfamily.</text>
</comment>
<dbReference type="InterPro" id="IPR017441">
    <property type="entry name" value="Protein_kinase_ATP_BS"/>
</dbReference>
<feature type="domain" description="FHA" evidence="6">
    <location>
        <begin position="84"/>
        <end position="134"/>
    </location>
</feature>
<evidence type="ECO:0000256" key="5">
    <source>
        <dbReference type="SAM" id="MobiDB-lite"/>
    </source>
</evidence>
<accession>A0A2S7YCZ5</accession>
<organism evidence="8 9">
    <name type="scientific">Beauveria bassiana</name>
    <name type="common">White muscardine disease fungus</name>
    <name type="synonym">Tritirachium shiotae</name>
    <dbReference type="NCBI Taxonomy" id="176275"/>
    <lineage>
        <taxon>Eukaryota</taxon>
        <taxon>Fungi</taxon>
        <taxon>Dikarya</taxon>
        <taxon>Ascomycota</taxon>
        <taxon>Pezizomycotina</taxon>
        <taxon>Sordariomycetes</taxon>
        <taxon>Hypocreomycetidae</taxon>
        <taxon>Hypocreales</taxon>
        <taxon>Cordycipitaceae</taxon>
        <taxon>Beauveria</taxon>
    </lineage>
</organism>
<dbReference type="PANTHER" id="PTHR24347">
    <property type="entry name" value="SERINE/THREONINE-PROTEIN KINASE"/>
    <property type="match status" value="1"/>
</dbReference>
<dbReference type="InterPro" id="IPR011009">
    <property type="entry name" value="Kinase-like_dom_sf"/>
</dbReference>
<feature type="binding site" evidence="4">
    <location>
        <position position="250"/>
    </location>
    <ligand>
        <name>ATP</name>
        <dbReference type="ChEBI" id="CHEBI:30616"/>
    </ligand>
</feature>
<dbReference type="Proteomes" id="UP000237441">
    <property type="component" value="Unassembled WGS sequence"/>
</dbReference>
<dbReference type="CDD" id="cd00060">
    <property type="entry name" value="FHA"/>
    <property type="match status" value="1"/>
</dbReference>
<evidence type="ECO:0000259" key="6">
    <source>
        <dbReference type="PROSITE" id="PS50006"/>
    </source>
</evidence>
<protein>
    <submittedName>
        <fullName evidence="8">Uncharacterized protein</fullName>
    </submittedName>
</protein>
<evidence type="ECO:0000256" key="2">
    <source>
        <dbReference type="ARBA" id="ARBA00022741"/>
    </source>
</evidence>
<dbReference type="SMART" id="SM00240">
    <property type="entry name" value="FHA"/>
    <property type="match status" value="1"/>
</dbReference>
<dbReference type="PROSITE" id="PS00108">
    <property type="entry name" value="PROTEIN_KINASE_ST"/>
    <property type="match status" value="1"/>
</dbReference>